<dbReference type="Proteomes" id="UP000289257">
    <property type="component" value="Unassembled WGS sequence"/>
</dbReference>
<evidence type="ECO:0000313" key="1">
    <source>
        <dbReference type="EMBL" id="RWZ78229.1"/>
    </source>
</evidence>
<evidence type="ECO:0000313" key="2">
    <source>
        <dbReference type="Proteomes" id="UP000289257"/>
    </source>
</evidence>
<dbReference type="SUPFAM" id="SSF54919">
    <property type="entry name" value="Nucleoside diphosphate kinase, NDK"/>
    <property type="match status" value="1"/>
</dbReference>
<reference evidence="1" key="1">
    <citation type="submission" date="2019-01" db="EMBL/GenBank/DDBJ databases">
        <title>Genomic signatures and co-occurrence patterns of the ultra-small Saccharimodia (Patescibacteria phylum) suggest a symbiotic lifestyle.</title>
        <authorList>
            <person name="Lemos L."/>
            <person name="Medeiros J."/>
            <person name="Andreote F."/>
            <person name="Fernandes G."/>
            <person name="Varani A."/>
            <person name="Oliveira G."/>
            <person name="Pylro V."/>
        </authorList>
    </citation>
    <scope>NUCLEOTIDE SEQUENCE [LARGE SCALE GENOMIC DNA]</scope>
    <source>
        <strain evidence="1">AMD02</strain>
    </source>
</reference>
<name>A0A4Q0AGZ0_9BACT</name>
<comment type="caution">
    <text evidence="1">The sequence shown here is derived from an EMBL/GenBank/DDBJ whole genome shotgun (WGS) entry which is preliminary data.</text>
</comment>
<dbReference type="AlphaFoldDB" id="A0A4Q0AGZ0"/>
<sequence>MQALIDPTEWVILNEKTQEVAVDYPDITGVLAIGSLIQTFRPPSSFLEQRLPGQLGAAYDSVRNAGRRKLFPGPKSDLDVWVALKDTPESSAAEYAVSTAGISLVEELANHSVERGTRQWHNKKRAAFGGYYKRPEFYSARFAEANPQDAPWMAANFKQHLESAILENIPDFVERVNRFTSKTIPGDFLEIRAYPESVYNLRPDQIMMEGDILDREPFPQIGDDQWISPDHSSSILYSSGKSTIYPFRLDGRIVGEDMNRYILSRAERGLAQRAVGAILLKPDALDRNQVGAIKEILRSKIAKFGGKIVFEKLLSGLTYSQVVEVYPALSGEDLRDAAEYLASGPNLGIVIEGPLDEAGVMKEINEIKGPRVGDRSIERLLKGRITDGTLRDLLPVPGDESLYQDLLPTILERKTNPDVRFTKNQYVYYSRNLVHSPDNAIELRGLLNAIGYSR</sequence>
<dbReference type="Gene3D" id="3.30.70.141">
    <property type="entry name" value="Nucleoside diphosphate kinase-like domain"/>
    <property type="match status" value="1"/>
</dbReference>
<keyword evidence="2" id="KW-1185">Reference proteome</keyword>
<protein>
    <submittedName>
        <fullName evidence="1">Uncharacterized protein</fullName>
    </submittedName>
</protein>
<gene>
    <name evidence="1" type="ORF">EOT05_00465</name>
</gene>
<proteinExistence type="predicted"/>
<organism evidence="1 2">
    <name type="scientific">Candidatus Microsaccharimonas sossegonensis</name>
    <dbReference type="NCBI Taxonomy" id="2506948"/>
    <lineage>
        <taxon>Bacteria</taxon>
        <taxon>Candidatus Saccharimonadota</taxon>
        <taxon>Candidatus Saccharimonadia</taxon>
        <taxon>Candidatus Saccharimonadales</taxon>
        <taxon>Candidatus Saccharimonadaceae</taxon>
        <taxon>Candidatus Microsaccharimonas</taxon>
    </lineage>
</organism>
<dbReference type="EMBL" id="SCKX01000001">
    <property type="protein sequence ID" value="RWZ78229.1"/>
    <property type="molecule type" value="Genomic_DNA"/>
</dbReference>
<dbReference type="InterPro" id="IPR036850">
    <property type="entry name" value="NDK-like_dom_sf"/>
</dbReference>
<accession>A0A4Q0AGZ0</accession>